<dbReference type="Pfam" id="PF01381">
    <property type="entry name" value="HTH_3"/>
    <property type="match status" value="1"/>
</dbReference>
<dbReference type="STRING" id="525257.HMPREF0204_11414"/>
<dbReference type="SMART" id="SM00530">
    <property type="entry name" value="HTH_XRE"/>
    <property type="match status" value="1"/>
</dbReference>
<dbReference type="GeneID" id="93023800"/>
<proteinExistence type="predicted"/>
<dbReference type="OrthoDB" id="10007929at2"/>
<dbReference type="CDD" id="cd00093">
    <property type="entry name" value="HTH_XRE"/>
    <property type="match status" value="1"/>
</dbReference>
<dbReference type="Proteomes" id="UP000279227">
    <property type="component" value="Chromosome"/>
</dbReference>
<evidence type="ECO:0000313" key="2">
    <source>
        <dbReference type="EMBL" id="VEE10670.1"/>
    </source>
</evidence>
<gene>
    <name evidence="2" type="ORF">NCTC11432_04294</name>
</gene>
<evidence type="ECO:0000313" key="3">
    <source>
        <dbReference type="Proteomes" id="UP000279227"/>
    </source>
</evidence>
<dbReference type="Gene3D" id="1.10.260.40">
    <property type="entry name" value="lambda repressor-like DNA-binding domains"/>
    <property type="match status" value="1"/>
</dbReference>
<protein>
    <recommendedName>
        <fullName evidence="1">HTH cro/C1-type domain-containing protein</fullName>
    </recommendedName>
</protein>
<sequence>MSKEIVNRYLAKEFKKLGKSQKDVIEDLNKTQPYVSALMSGKKSVGKEVAVELHKLYGFDPAKILLSELEYLNITNEVIFDKDENDIELSDSEKIDEMYNFVKKYTEEIDSIKFRLRVLSSISTKAFELLFENFDMETLDTEAIENQVRSELNSEQ</sequence>
<dbReference type="EMBL" id="LR134289">
    <property type="protein sequence ID" value="VEE10670.1"/>
    <property type="molecule type" value="Genomic_DNA"/>
</dbReference>
<feature type="domain" description="HTH cro/C1-type" evidence="1">
    <location>
        <begin position="10"/>
        <end position="64"/>
    </location>
</feature>
<name>A0A448B7Z1_CHRGE</name>
<dbReference type="AlphaFoldDB" id="A0A448B7Z1"/>
<organism evidence="2 3">
    <name type="scientific">Chryseobacterium gleum</name>
    <name type="common">Flavobacterium gleum</name>
    <dbReference type="NCBI Taxonomy" id="250"/>
    <lineage>
        <taxon>Bacteria</taxon>
        <taxon>Pseudomonadati</taxon>
        <taxon>Bacteroidota</taxon>
        <taxon>Flavobacteriia</taxon>
        <taxon>Flavobacteriales</taxon>
        <taxon>Weeksellaceae</taxon>
        <taxon>Chryseobacterium group</taxon>
        <taxon>Chryseobacterium</taxon>
    </lineage>
</organism>
<reference evidence="2 3" key="1">
    <citation type="submission" date="2018-12" db="EMBL/GenBank/DDBJ databases">
        <authorList>
            <consortium name="Pathogen Informatics"/>
        </authorList>
    </citation>
    <scope>NUCLEOTIDE SEQUENCE [LARGE SCALE GENOMIC DNA]</scope>
    <source>
        <strain evidence="2 3">NCTC11432</strain>
    </source>
</reference>
<dbReference type="InterPro" id="IPR001387">
    <property type="entry name" value="Cro/C1-type_HTH"/>
</dbReference>
<dbReference type="RefSeq" id="WP_002984624.1">
    <property type="nucleotide sequence ID" value="NZ_CP068486.1"/>
</dbReference>
<dbReference type="InterPro" id="IPR010982">
    <property type="entry name" value="Lambda_DNA-bd_dom_sf"/>
</dbReference>
<evidence type="ECO:0000259" key="1">
    <source>
        <dbReference type="PROSITE" id="PS50943"/>
    </source>
</evidence>
<dbReference type="SUPFAM" id="SSF47413">
    <property type="entry name" value="lambda repressor-like DNA-binding domains"/>
    <property type="match status" value="1"/>
</dbReference>
<dbReference type="GO" id="GO:0003677">
    <property type="term" value="F:DNA binding"/>
    <property type="evidence" value="ECO:0007669"/>
    <property type="project" value="InterPro"/>
</dbReference>
<dbReference type="KEGG" id="cgle:NCTC11432_04294"/>
<accession>A0A448B7Z1</accession>
<dbReference type="PROSITE" id="PS50943">
    <property type="entry name" value="HTH_CROC1"/>
    <property type="match status" value="1"/>
</dbReference>